<dbReference type="InterPro" id="IPR013525">
    <property type="entry name" value="ABC2_TM"/>
</dbReference>
<evidence type="ECO:0000313" key="8">
    <source>
        <dbReference type="EMBL" id="MFI6499648.1"/>
    </source>
</evidence>
<dbReference type="PROSITE" id="PS51012">
    <property type="entry name" value="ABC_TM2"/>
    <property type="match status" value="1"/>
</dbReference>
<keyword evidence="9" id="KW-1185">Reference proteome</keyword>
<comment type="caution">
    <text evidence="8">The sequence shown here is derived from an EMBL/GenBank/DDBJ whole genome shotgun (WGS) entry which is preliminary data.</text>
</comment>
<dbReference type="InterPro" id="IPR051784">
    <property type="entry name" value="Nod_factor_ABC_transporter"/>
</dbReference>
<feature type="transmembrane region" description="Helical" evidence="6">
    <location>
        <begin position="57"/>
        <end position="80"/>
    </location>
</feature>
<name>A0ABW7YUX3_9ACTN</name>
<evidence type="ECO:0000259" key="7">
    <source>
        <dbReference type="PROSITE" id="PS51012"/>
    </source>
</evidence>
<evidence type="ECO:0000256" key="5">
    <source>
        <dbReference type="ARBA" id="ARBA00023251"/>
    </source>
</evidence>
<feature type="domain" description="ABC transmembrane type-2" evidence="7">
    <location>
        <begin position="22"/>
        <end position="248"/>
    </location>
</feature>
<feature type="transmembrane region" description="Helical" evidence="6">
    <location>
        <begin position="223"/>
        <end position="245"/>
    </location>
</feature>
<dbReference type="PANTHER" id="PTHR43229">
    <property type="entry name" value="NODULATION PROTEIN J"/>
    <property type="match status" value="1"/>
</dbReference>
<evidence type="ECO:0000256" key="3">
    <source>
        <dbReference type="ARBA" id="ARBA00022989"/>
    </source>
</evidence>
<reference evidence="8 9" key="1">
    <citation type="submission" date="2024-10" db="EMBL/GenBank/DDBJ databases">
        <title>The Natural Products Discovery Center: Release of the First 8490 Sequenced Strains for Exploring Actinobacteria Biosynthetic Diversity.</title>
        <authorList>
            <person name="Kalkreuter E."/>
            <person name="Kautsar S.A."/>
            <person name="Yang D."/>
            <person name="Bader C.D."/>
            <person name="Teijaro C.N."/>
            <person name="Fluegel L."/>
            <person name="Davis C.M."/>
            <person name="Simpson J.R."/>
            <person name="Lauterbach L."/>
            <person name="Steele A.D."/>
            <person name="Gui C."/>
            <person name="Meng S."/>
            <person name="Li G."/>
            <person name="Viehrig K."/>
            <person name="Ye F."/>
            <person name="Su P."/>
            <person name="Kiefer A.F."/>
            <person name="Nichols A."/>
            <person name="Cepeda A.J."/>
            <person name="Yan W."/>
            <person name="Fan B."/>
            <person name="Jiang Y."/>
            <person name="Adhikari A."/>
            <person name="Zheng C.-J."/>
            <person name="Schuster L."/>
            <person name="Cowan T.M."/>
            <person name="Smanski M.J."/>
            <person name="Chevrette M.G."/>
            <person name="De Carvalho L.P.S."/>
            <person name="Shen B."/>
        </authorList>
    </citation>
    <scope>NUCLEOTIDE SEQUENCE [LARGE SCALE GENOMIC DNA]</scope>
    <source>
        <strain evidence="8 9">NPDC050545</strain>
    </source>
</reference>
<dbReference type="RefSeq" id="WP_397083089.1">
    <property type="nucleotide sequence ID" value="NZ_JBITGY010000005.1"/>
</dbReference>
<dbReference type="PANTHER" id="PTHR43229:SF3">
    <property type="entry name" value="ABC-TYPE MULTIDRUG TRANSPORT SYSTEM, PERMEASE COMPONENT"/>
    <property type="match status" value="1"/>
</dbReference>
<evidence type="ECO:0000256" key="2">
    <source>
        <dbReference type="ARBA" id="ARBA00022692"/>
    </source>
</evidence>
<keyword evidence="2 6" id="KW-0812">Transmembrane</keyword>
<dbReference type="Pfam" id="PF12698">
    <property type="entry name" value="ABC2_membrane_3"/>
    <property type="match status" value="1"/>
</dbReference>
<proteinExistence type="predicted"/>
<feature type="transmembrane region" description="Helical" evidence="6">
    <location>
        <begin position="101"/>
        <end position="129"/>
    </location>
</feature>
<feature type="transmembrane region" description="Helical" evidence="6">
    <location>
        <begin position="23"/>
        <end position="45"/>
    </location>
</feature>
<dbReference type="Proteomes" id="UP001612741">
    <property type="component" value="Unassembled WGS sequence"/>
</dbReference>
<keyword evidence="4 6" id="KW-0472">Membrane</keyword>
<dbReference type="InterPro" id="IPR000412">
    <property type="entry name" value="ABC_2_transport"/>
</dbReference>
<feature type="transmembrane region" description="Helical" evidence="6">
    <location>
        <begin position="135"/>
        <end position="157"/>
    </location>
</feature>
<evidence type="ECO:0000256" key="4">
    <source>
        <dbReference type="ARBA" id="ARBA00023136"/>
    </source>
</evidence>
<comment type="subcellular location">
    <subcellularLocation>
        <location evidence="1">Membrane</location>
        <topology evidence="1">Multi-pass membrane protein</topology>
    </subcellularLocation>
</comment>
<dbReference type="InterPro" id="IPR047817">
    <property type="entry name" value="ABC2_TM_bact-type"/>
</dbReference>
<accession>A0ABW7YUX3</accession>
<evidence type="ECO:0000256" key="6">
    <source>
        <dbReference type="SAM" id="Phobius"/>
    </source>
</evidence>
<gene>
    <name evidence="8" type="ORF">ACIBG2_19830</name>
</gene>
<dbReference type="PIRSF" id="PIRSF006648">
    <property type="entry name" value="DrrB"/>
    <property type="match status" value="1"/>
</dbReference>
<evidence type="ECO:0000313" key="9">
    <source>
        <dbReference type="Proteomes" id="UP001612741"/>
    </source>
</evidence>
<dbReference type="EMBL" id="JBITGY010000005">
    <property type="protein sequence ID" value="MFI6499648.1"/>
    <property type="molecule type" value="Genomic_DNA"/>
</dbReference>
<protein>
    <submittedName>
        <fullName evidence="8">ABC transporter permease</fullName>
    </submittedName>
</protein>
<keyword evidence="3 6" id="KW-1133">Transmembrane helix</keyword>
<organism evidence="8 9">
    <name type="scientific">Nonomuraea typhae</name>
    <dbReference type="NCBI Taxonomy" id="2603600"/>
    <lineage>
        <taxon>Bacteria</taxon>
        <taxon>Bacillati</taxon>
        <taxon>Actinomycetota</taxon>
        <taxon>Actinomycetes</taxon>
        <taxon>Streptosporangiales</taxon>
        <taxon>Streptosporangiaceae</taxon>
        <taxon>Nonomuraea</taxon>
    </lineage>
</organism>
<evidence type="ECO:0000256" key="1">
    <source>
        <dbReference type="ARBA" id="ARBA00004141"/>
    </source>
</evidence>
<keyword evidence="5" id="KW-0046">Antibiotic resistance</keyword>
<sequence length="253" mass="26968">MMSTVITELIGLHRRELMRDRRYFWFALLFPFGMMAIFLALSAFIPKTAGAPDFAQLVTPMALFLAVTSMALTVTSGSLAGMRSKGTLRLLGTTPVGRGRLVLTHMAVRILMCAAQAVALLAVAVVAAGLDPARIPALLGVTLLGMTMFGALGYLIGGRVSSPDAASNICTLIQLFTLFLSGLAFPFALMPEAVVRVLALLPTTFFADLLLSQMPGGTPYHPVWLAIVVVTATALLVGAAAVKLFKWDQREGR</sequence>